<comment type="caution">
    <text evidence="1">The sequence shown here is derived from an EMBL/GenBank/DDBJ whole genome shotgun (WGS) entry which is preliminary data.</text>
</comment>
<reference evidence="1 2" key="1">
    <citation type="submission" date="2015-11" db="EMBL/GenBank/DDBJ databases">
        <title>Expanding the genomic diversity of Burkholderia species for the development of highly accurate diagnostics.</title>
        <authorList>
            <person name="Sahl J."/>
            <person name="Keim P."/>
            <person name="Wagner D."/>
        </authorList>
    </citation>
    <scope>NUCLEOTIDE SEQUENCE [LARGE SCALE GENOMIC DNA]</scope>
    <source>
        <strain evidence="1 2">MSMB793WGS</strain>
    </source>
</reference>
<proteinExistence type="predicted"/>
<dbReference type="Proteomes" id="UP000068016">
    <property type="component" value="Unassembled WGS sequence"/>
</dbReference>
<accession>A0A119VDK4</accession>
<sequence>MRGLFFRSCILEHLLSHIQPAVLGDIQEHIMTQLQGSLTKHHPITEEAGGVTLDTATARYLAKRHLIIENAEELAVDDATAQYLVALDLIYDQGEDPTVNHYHIVDPHSWDDVERSIALFNARPLPKRTVEAAVAELAADAFWTEVVGGFPEMTTGDTQLTDEDVGAFYLWLTGVDGDYANHPIGWAPANVPPIRIDAVLAKGIATAQVMLARINPALPTAPAAVVSRLRQCLHHQLEWNFPSEGVPRRQQSEGNGAA</sequence>
<organism evidence="1 2">
    <name type="scientific">Burkholderia territorii</name>
    <dbReference type="NCBI Taxonomy" id="1503055"/>
    <lineage>
        <taxon>Bacteria</taxon>
        <taxon>Pseudomonadati</taxon>
        <taxon>Pseudomonadota</taxon>
        <taxon>Betaproteobacteria</taxon>
        <taxon>Burkholderiales</taxon>
        <taxon>Burkholderiaceae</taxon>
        <taxon>Burkholderia</taxon>
        <taxon>Burkholderia cepacia complex</taxon>
    </lineage>
</organism>
<evidence type="ECO:0000313" key="1">
    <source>
        <dbReference type="EMBL" id="KWN05899.1"/>
    </source>
</evidence>
<gene>
    <name evidence="1" type="ORF">WT83_27850</name>
</gene>
<dbReference type="EMBL" id="LPLZ01000079">
    <property type="protein sequence ID" value="KWN05899.1"/>
    <property type="molecule type" value="Genomic_DNA"/>
</dbReference>
<evidence type="ECO:0000313" key="2">
    <source>
        <dbReference type="Proteomes" id="UP000068016"/>
    </source>
</evidence>
<dbReference type="AlphaFoldDB" id="A0A119VDK4"/>
<name>A0A119VDK4_9BURK</name>
<protein>
    <submittedName>
        <fullName evidence="1">Uncharacterized protein</fullName>
    </submittedName>
</protein>